<dbReference type="Gene3D" id="2.160.20.10">
    <property type="entry name" value="Single-stranded right-handed beta-helix, Pectin lyase-like"/>
    <property type="match status" value="1"/>
</dbReference>
<dbReference type="Proteomes" id="UP000199155">
    <property type="component" value="Unassembled WGS sequence"/>
</dbReference>
<dbReference type="InterPro" id="IPR011050">
    <property type="entry name" value="Pectin_lyase_fold/virulence"/>
</dbReference>
<evidence type="ECO:0000256" key="1">
    <source>
        <dbReference type="SAM" id="SignalP"/>
    </source>
</evidence>
<evidence type="ECO:0000313" key="4">
    <source>
        <dbReference type="Proteomes" id="UP000199155"/>
    </source>
</evidence>
<dbReference type="InterPro" id="IPR012334">
    <property type="entry name" value="Pectin_lyas_fold"/>
</dbReference>
<feature type="chain" id="PRO_5011649809" evidence="1">
    <location>
        <begin position="27"/>
        <end position="517"/>
    </location>
</feature>
<dbReference type="AlphaFoldDB" id="A0A1G9IKH8"/>
<dbReference type="SMART" id="SM00710">
    <property type="entry name" value="PbH1"/>
    <property type="match status" value="8"/>
</dbReference>
<gene>
    <name evidence="3" type="ORF">SAMN05421806_1247</name>
</gene>
<dbReference type="SUPFAM" id="SSF51126">
    <property type="entry name" value="Pectin lyase-like"/>
    <property type="match status" value="1"/>
</dbReference>
<dbReference type="EMBL" id="FNFF01000024">
    <property type="protein sequence ID" value="SDL25364.1"/>
    <property type="molecule type" value="Genomic_DNA"/>
</dbReference>
<dbReference type="OrthoDB" id="3333873at2"/>
<accession>A0A1G9IKH8</accession>
<evidence type="ECO:0000259" key="2">
    <source>
        <dbReference type="Pfam" id="PF13229"/>
    </source>
</evidence>
<organism evidence="3 4">
    <name type="scientific">Streptomyces indicus</name>
    <dbReference type="NCBI Taxonomy" id="417292"/>
    <lineage>
        <taxon>Bacteria</taxon>
        <taxon>Bacillati</taxon>
        <taxon>Actinomycetota</taxon>
        <taxon>Actinomycetes</taxon>
        <taxon>Kitasatosporales</taxon>
        <taxon>Streptomycetaceae</taxon>
        <taxon>Streptomyces</taxon>
    </lineage>
</organism>
<dbReference type="InterPro" id="IPR039448">
    <property type="entry name" value="Beta_helix"/>
</dbReference>
<dbReference type="InterPro" id="IPR006626">
    <property type="entry name" value="PbH1"/>
</dbReference>
<keyword evidence="4" id="KW-1185">Reference proteome</keyword>
<keyword evidence="1" id="KW-0732">Signal</keyword>
<sequence>MFRPFALALGLCAGFAQLALAAPAFAASTTYYVDCSATTNGTGTQSAPLNSMPAANALALGAGDSVLFKRGTTCKGQLYARHSGTATAPVTYGSYGTGPAARIDANGNYAAVWLKNASYVTVQDLELTAPGDNTTARRGVWAQAVDSGDLTGVVLQRLNIHDVRGVLPSTTGGTISNGKYGGASGGIVVEALGSTTPSSFKDIRIRNNTIASVDRAGIYFWSNWCRRADLVGFWSSWCTAAWHPHTGAVVEDNTLSDIGGDGIAVKSSSNALVQRNTLAGFNERAGSPNAGMWTANSDYVTFQHNKASGGNTTRDGQAYDVDHSTNHVTFQYNVSHDNDGGFFLLCPYGADVPGNAKDFVIRYNLSVNDHARTFHVCSGGLVRGRIHNNTIQLPADSGHQIVLESATKDGALDVAFTNNLIRGAGSGSSAWTLNDSAFRIDHNLIHAAAVPPTATHTLTSAPLLAAPSTTSSDPADFKLLTGSPALGAGAAVAGDGGRDFFGTTPANPPSIGFHEGL</sequence>
<feature type="domain" description="Right handed beta helix" evidence="2">
    <location>
        <begin position="247"/>
        <end position="418"/>
    </location>
</feature>
<protein>
    <submittedName>
        <fullName evidence="3">Parallel beta-helix repeat (Two copies)</fullName>
    </submittedName>
</protein>
<dbReference type="Pfam" id="PF13229">
    <property type="entry name" value="Beta_helix"/>
    <property type="match status" value="1"/>
</dbReference>
<dbReference type="RefSeq" id="WP_093617352.1">
    <property type="nucleotide sequence ID" value="NZ_FNFF01000024.1"/>
</dbReference>
<reference evidence="3 4" key="1">
    <citation type="submission" date="2016-10" db="EMBL/GenBank/DDBJ databases">
        <authorList>
            <person name="de Groot N.N."/>
        </authorList>
    </citation>
    <scope>NUCLEOTIDE SEQUENCE [LARGE SCALE GENOMIC DNA]</scope>
    <source>
        <strain evidence="3 4">CGMCC 4.5727</strain>
    </source>
</reference>
<proteinExistence type="predicted"/>
<feature type="signal peptide" evidence="1">
    <location>
        <begin position="1"/>
        <end position="26"/>
    </location>
</feature>
<name>A0A1G9IKH8_9ACTN</name>
<dbReference type="STRING" id="417292.SAMN05421806_1247"/>
<evidence type="ECO:0000313" key="3">
    <source>
        <dbReference type="EMBL" id="SDL25364.1"/>
    </source>
</evidence>